<accession>A0A7M7IMH7</accession>
<name>A0A7M7IMH7_APIME</name>
<dbReference type="RefSeq" id="XP_016769384.2">
    <property type="nucleotide sequence ID" value="XM_016913895.2"/>
</dbReference>
<dbReference type="Proteomes" id="UP000005203">
    <property type="component" value="Linkage group LG9"/>
</dbReference>
<evidence type="ECO:0000313" key="4">
    <source>
        <dbReference type="RefSeq" id="XP_016769384.2"/>
    </source>
</evidence>
<keyword evidence="3" id="KW-1185">Reference proteome</keyword>
<evidence type="ECO:0000256" key="1">
    <source>
        <dbReference type="SAM" id="MobiDB-lite"/>
    </source>
</evidence>
<protein>
    <submittedName>
        <fullName evidence="4">Uncharacterized protein LOC107964944</fullName>
    </submittedName>
</protein>
<sequence length="618" mass="68361">MVAIVASYGKGRRSVSSSLENFPPYQRPVWHPPLYEQHRSFRELPSKTQQYPPYRQRSNRQDIPPPRPAEQSPFRDQPYQDYPSNRYRPSYYEIDPSFKNVSDLHGPSSYFADASSYRYHQERDHQIPYAGKQPSYHYQDDRQSFRDDYRFPDHYDKINHYKEQSGQQQVESFGRDPEYLKHGNHGLGYAFVPPISPYENPLPLNEETSTTMAPTTTSQPLLQSTTAAAITQVHTSPTSEPKMAPLKPLYTPTMPPVKAATDRPADHTATTRAPTPLISTVTAKLADSTSTENSLPVTATEPPIVSFGRQSAAPVEFPTVKFTLPTSYYLPSSSKEKLQQSVLSYLLSQHSKDSVKSILPTSHELSDTLNNSLNGKLQGAVLNYVVPEESKDSLKSTLQNSLLNYLLQQQSGHGSTFQQPSLFEATSNHVPLTPIVDRPKMALPSIPIAALSPVSRPFSQAINYIPISMPKVSPFAGTQVSSPGLQLDINSFPRIDKLQDTSLQPTGLTSSVFNSLPGGLNGGISGSISEGVSTGVPTLNLGQNFQYLGQVRPFEPARSQPYSTGLQLQLGGFGGMDYSLRTTNPAPRSTNLGITKLGLSLPEFPRFLRPTIPASYVL</sequence>
<evidence type="ECO:0000313" key="3">
    <source>
        <dbReference type="Proteomes" id="UP000005203"/>
    </source>
</evidence>
<accession>A0A8B7KNI2</accession>
<dbReference type="OrthoDB" id="7553547at2759"/>
<dbReference type="GeneID" id="107964944"/>
<proteinExistence type="predicted"/>
<organism evidence="2">
    <name type="scientific">Apis mellifera</name>
    <name type="common">Honeybee</name>
    <dbReference type="NCBI Taxonomy" id="7460"/>
    <lineage>
        <taxon>Eukaryota</taxon>
        <taxon>Metazoa</taxon>
        <taxon>Ecdysozoa</taxon>
        <taxon>Arthropoda</taxon>
        <taxon>Hexapoda</taxon>
        <taxon>Insecta</taxon>
        <taxon>Pterygota</taxon>
        <taxon>Neoptera</taxon>
        <taxon>Endopterygota</taxon>
        <taxon>Hymenoptera</taxon>
        <taxon>Apocrita</taxon>
        <taxon>Aculeata</taxon>
        <taxon>Apoidea</taxon>
        <taxon>Anthophila</taxon>
        <taxon>Apidae</taxon>
        <taxon>Apis</taxon>
    </lineage>
</organism>
<dbReference type="EnsemblMetazoa" id="XM_016913895">
    <property type="protein sequence ID" value="XP_016769384"/>
    <property type="gene ID" value="LOC107964944"/>
</dbReference>
<gene>
    <name evidence="4" type="primary">LOC107964944</name>
</gene>
<evidence type="ECO:0000313" key="2">
    <source>
        <dbReference type="EnsemblMetazoa" id="XP_016769384"/>
    </source>
</evidence>
<reference evidence="2" key="1">
    <citation type="submission" date="2021-01" db="UniProtKB">
        <authorList>
            <consortium name="EnsemblMetazoa"/>
        </authorList>
    </citation>
    <scope>IDENTIFICATION</scope>
    <source>
        <strain evidence="2">DH4</strain>
    </source>
</reference>
<dbReference type="AlphaFoldDB" id="A0A7M7IMH7"/>
<reference evidence="4" key="2">
    <citation type="submission" date="2025-04" db="UniProtKB">
        <authorList>
            <consortium name="RefSeq"/>
        </authorList>
    </citation>
    <scope>IDENTIFICATION</scope>
    <source>
        <strain evidence="4">DH4</strain>
        <tissue evidence="4">Whole body</tissue>
    </source>
</reference>
<dbReference type="KEGG" id="ame:107964944"/>
<feature type="region of interest" description="Disordered" evidence="1">
    <location>
        <begin position="44"/>
        <end position="87"/>
    </location>
</feature>